<proteinExistence type="predicted"/>
<dbReference type="AlphaFoldDB" id="A0A2P2P814"/>
<feature type="chain" id="PRO_5015141341" evidence="1">
    <location>
        <begin position="17"/>
        <end position="39"/>
    </location>
</feature>
<dbReference type="EMBL" id="GGEC01070411">
    <property type="protein sequence ID" value="MBX50895.1"/>
    <property type="molecule type" value="Transcribed_RNA"/>
</dbReference>
<evidence type="ECO:0000313" key="2">
    <source>
        <dbReference type="EMBL" id="MBX50895.1"/>
    </source>
</evidence>
<protein>
    <submittedName>
        <fullName evidence="2">Uncharacterized protein</fullName>
    </submittedName>
</protein>
<name>A0A2P2P814_RHIMU</name>
<sequence>MHVLLFSYLRLSVIWKILVFESLDTLPKRYNWWVQFLAR</sequence>
<feature type="signal peptide" evidence="1">
    <location>
        <begin position="1"/>
        <end position="16"/>
    </location>
</feature>
<accession>A0A2P2P814</accession>
<organism evidence="2">
    <name type="scientific">Rhizophora mucronata</name>
    <name type="common">Asiatic mangrove</name>
    <dbReference type="NCBI Taxonomy" id="61149"/>
    <lineage>
        <taxon>Eukaryota</taxon>
        <taxon>Viridiplantae</taxon>
        <taxon>Streptophyta</taxon>
        <taxon>Embryophyta</taxon>
        <taxon>Tracheophyta</taxon>
        <taxon>Spermatophyta</taxon>
        <taxon>Magnoliopsida</taxon>
        <taxon>eudicotyledons</taxon>
        <taxon>Gunneridae</taxon>
        <taxon>Pentapetalae</taxon>
        <taxon>rosids</taxon>
        <taxon>fabids</taxon>
        <taxon>Malpighiales</taxon>
        <taxon>Rhizophoraceae</taxon>
        <taxon>Rhizophora</taxon>
    </lineage>
</organism>
<reference evidence="2" key="1">
    <citation type="submission" date="2018-02" db="EMBL/GenBank/DDBJ databases">
        <title>Rhizophora mucronata_Transcriptome.</title>
        <authorList>
            <person name="Meera S.P."/>
            <person name="Sreeshan A."/>
            <person name="Augustine A."/>
        </authorList>
    </citation>
    <scope>NUCLEOTIDE SEQUENCE</scope>
    <source>
        <tissue evidence="2">Leaf</tissue>
    </source>
</reference>
<keyword evidence="1" id="KW-0732">Signal</keyword>
<evidence type="ECO:0000256" key="1">
    <source>
        <dbReference type="SAM" id="SignalP"/>
    </source>
</evidence>